<dbReference type="AlphaFoldDB" id="A0A939HNI5"/>
<keyword evidence="11 14" id="KW-0472">Membrane</keyword>
<protein>
    <submittedName>
        <fullName evidence="17">TonB-dependent siderophore receptor</fullName>
    </submittedName>
</protein>
<dbReference type="InterPro" id="IPR000531">
    <property type="entry name" value="Beta-barrel_TonB"/>
</dbReference>
<dbReference type="Proteomes" id="UP000664073">
    <property type="component" value="Unassembled WGS sequence"/>
</dbReference>
<comment type="caution">
    <text evidence="17">The sequence shown here is derived from an EMBL/GenBank/DDBJ whole genome shotgun (WGS) entry which is preliminary data.</text>
</comment>
<dbReference type="InterPro" id="IPR011662">
    <property type="entry name" value="Secretin/TonB_short_N"/>
</dbReference>
<dbReference type="Gene3D" id="3.55.50.30">
    <property type="match status" value="1"/>
</dbReference>
<name>A0A939HNI5_9PROT</name>
<evidence type="ECO:0000256" key="10">
    <source>
        <dbReference type="ARBA" id="ARBA00023077"/>
    </source>
</evidence>
<dbReference type="Gene3D" id="2.40.170.20">
    <property type="entry name" value="TonB-dependent receptor, beta-barrel domain"/>
    <property type="match status" value="1"/>
</dbReference>
<evidence type="ECO:0000256" key="14">
    <source>
        <dbReference type="PROSITE-ProRule" id="PRU01360"/>
    </source>
</evidence>
<evidence type="ECO:0000313" key="17">
    <source>
        <dbReference type="EMBL" id="MBO1325566.1"/>
    </source>
</evidence>
<dbReference type="Pfam" id="PF00593">
    <property type="entry name" value="TonB_dep_Rec_b-barrel"/>
    <property type="match status" value="1"/>
</dbReference>
<dbReference type="SMART" id="SM00965">
    <property type="entry name" value="STN"/>
    <property type="match status" value="1"/>
</dbReference>
<dbReference type="Pfam" id="PF07660">
    <property type="entry name" value="STN"/>
    <property type="match status" value="1"/>
</dbReference>
<keyword evidence="6 14" id="KW-0812">Transmembrane</keyword>
<dbReference type="Pfam" id="PF07715">
    <property type="entry name" value="Plug"/>
    <property type="match status" value="1"/>
</dbReference>
<sequence>MHPKIATAGADLLSTNPRESAIRAPLATFSLLRILGLTTALASIVIAPLRAAADTTAPTAAVEQKFTLNIPAQKLSSALVALSNATGTQLAYSTQLSDGLRSSALSGTMSVHAALAQILNGTGLTYRLNGNTILLFKTSSTITLGPVRVGGTVAHQDPTGPGSGYVAENTMAGTKTDTPIMEIPNSINVVTKQLMQDQQPQNVAQALRYSPGIMAESEGTYGNGSAHGADTGIIQRGFSTSQFVDGLMTNSVSAGETAFLERIEVVNGPASVMYGQTTPGGMLAMSLKKPTDTPLRQVSVGFGNWGRYQATFDVSDKITQSGNVRYRIAGIGVTQGTQTNYVDYHRVGVMPSITWDIDRNTSLTLLGMYMYTPGEGVASQYPRIGTLSPGPYGQISRSTFFGEPNWNKMGDKDAMFEYQFKHSFNKYINFSQNFRWENSDRHQETTYVKTGALTPTVVPLQPMNYYTNTNTVGMDARLFGKFNIGSVNNTWVVGSDFRQYHYNSHYLYDYTTTPSVNVYDPSYRYIPCYSWDRAGCQIMGSVYNTQYFQEGVYFQDQIKWKGLSILVGGRQDWVNMKYTGDSTSSNQNANNVKITQNYLNTDKPQPQSAFTWRAGIIYNFNFGLAPYFSYATSFIPQIGQTDYQGHPFAPLAGKQLEAGLKYKVPQKDIMLTAAAFHIEEDNYLISDLAHTGYSTNAGRVRSQGFEVSANANITQDLRMIASYSYTDIRYAKTNKTAKRYDLDTSSSYGAAVSQEGMSVPYVPRNMFSFFVDYTIHFGRLKGFGINFGTRYTGFTYADSVESFKTRPYVLFDAGAHYDFGQAFSALKGLNAQLAMSNLANTYYETQCSSSVCYLGQGRRVYGNLTYNW</sequence>
<dbReference type="EMBL" id="JAFVMH010000004">
    <property type="protein sequence ID" value="MBO1325566.1"/>
    <property type="molecule type" value="Genomic_DNA"/>
</dbReference>
<dbReference type="RefSeq" id="WP_207846218.1">
    <property type="nucleotide sequence ID" value="NZ_JAFVMH010000004.1"/>
</dbReference>
<dbReference type="InterPro" id="IPR039426">
    <property type="entry name" value="TonB-dep_rcpt-like"/>
</dbReference>
<keyword evidence="12 17" id="KW-0675">Receptor</keyword>
<evidence type="ECO:0000313" key="18">
    <source>
        <dbReference type="Proteomes" id="UP000664073"/>
    </source>
</evidence>
<evidence type="ECO:0000256" key="6">
    <source>
        <dbReference type="ARBA" id="ARBA00022692"/>
    </source>
</evidence>
<evidence type="ECO:0000256" key="12">
    <source>
        <dbReference type="ARBA" id="ARBA00023170"/>
    </source>
</evidence>
<evidence type="ECO:0000259" key="16">
    <source>
        <dbReference type="SMART" id="SM00965"/>
    </source>
</evidence>
<comment type="similarity">
    <text evidence="2 14 15">Belongs to the TonB-dependent receptor family.</text>
</comment>
<dbReference type="Gene3D" id="2.170.130.10">
    <property type="entry name" value="TonB-dependent receptor, plug domain"/>
    <property type="match status" value="1"/>
</dbReference>
<dbReference type="SUPFAM" id="SSF56935">
    <property type="entry name" value="Porins"/>
    <property type="match status" value="1"/>
</dbReference>
<evidence type="ECO:0000256" key="8">
    <source>
        <dbReference type="ARBA" id="ARBA00023004"/>
    </source>
</evidence>
<dbReference type="InterPro" id="IPR037066">
    <property type="entry name" value="Plug_dom_sf"/>
</dbReference>
<evidence type="ECO:0000256" key="2">
    <source>
        <dbReference type="ARBA" id="ARBA00009810"/>
    </source>
</evidence>
<evidence type="ECO:0000256" key="13">
    <source>
        <dbReference type="ARBA" id="ARBA00023237"/>
    </source>
</evidence>
<keyword evidence="7" id="KW-0732">Signal</keyword>
<keyword evidence="13 14" id="KW-0998">Cell outer membrane</keyword>
<reference evidence="17" key="1">
    <citation type="submission" date="2021-03" db="EMBL/GenBank/DDBJ databases">
        <title>The complete genome sequence of Acetobacter sp. TBRC 12339.</title>
        <authorList>
            <person name="Charoenyingcharoen P."/>
            <person name="Yukphan P."/>
        </authorList>
    </citation>
    <scope>NUCLEOTIDE SEQUENCE</scope>
    <source>
        <strain evidence="17">TBRC 12339</strain>
    </source>
</reference>
<dbReference type="InterPro" id="IPR010105">
    <property type="entry name" value="TonB_sidphr_rcpt"/>
</dbReference>
<evidence type="ECO:0000256" key="9">
    <source>
        <dbReference type="ARBA" id="ARBA00023065"/>
    </source>
</evidence>
<proteinExistence type="inferred from homology"/>
<evidence type="ECO:0000256" key="11">
    <source>
        <dbReference type="ARBA" id="ARBA00023136"/>
    </source>
</evidence>
<keyword evidence="18" id="KW-1185">Reference proteome</keyword>
<dbReference type="PANTHER" id="PTHR32552">
    <property type="entry name" value="FERRICHROME IRON RECEPTOR-RELATED"/>
    <property type="match status" value="1"/>
</dbReference>
<keyword evidence="9" id="KW-0406">Ion transport</keyword>
<keyword evidence="8" id="KW-0408">Iron</keyword>
<dbReference type="NCBIfam" id="TIGR01783">
    <property type="entry name" value="TonB-siderophor"/>
    <property type="match status" value="1"/>
</dbReference>
<evidence type="ECO:0000256" key="15">
    <source>
        <dbReference type="RuleBase" id="RU003357"/>
    </source>
</evidence>
<keyword evidence="4 14" id="KW-1134">Transmembrane beta strand</keyword>
<dbReference type="GO" id="GO:0009279">
    <property type="term" value="C:cell outer membrane"/>
    <property type="evidence" value="ECO:0007669"/>
    <property type="project" value="UniProtKB-SubCell"/>
</dbReference>
<evidence type="ECO:0000256" key="7">
    <source>
        <dbReference type="ARBA" id="ARBA00022729"/>
    </source>
</evidence>
<accession>A0A939HNI5</accession>
<evidence type="ECO:0000256" key="5">
    <source>
        <dbReference type="ARBA" id="ARBA00022496"/>
    </source>
</evidence>
<dbReference type="GO" id="GO:0015344">
    <property type="term" value="F:siderophore uptake transmembrane transporter activity"/>
    <property type="evidence" value="ECO:0007669"/>
    <property type="project" value="TreeGrafter"/>
</dbReference>
<evidence type="ECO:0000256" key="4">
    <source>
        <dbReference type="ARBA" id="ARBA00022452"/>
    </source>
</evidence>
<gene>
    <name evidence="17" type="ORF">J2D77_10425</name>
</gene>
<organism evidence="17 18">
    <name type="scientific">Acetobacter garciniae</name>
    <dbReference type="NCBI Taxonomy" id="2817435"/>
    <lineage>
        <taxon>Bacteria</taxon>
        <taxon>Pseudomonadati</taxon>
        <taxon>Pseudomonadota</taxon>
        <taxon>Alphaproteobacteria</taxon>
        <taxon>Acetobacterales</taxon>
        <taxon>Acetobacteraceae</taxon>
        <taxon>Acetobacter</taxon>
    </lineage>
</organism>
<evidence type="ECO:0000256" key="1">
    <source>
        <dbReference type="ARBA" id="ARBA00004571"/>
    </source>
</evidence>
<evidence type="ECO:0000256" key="3">
    <source>
        <dbReference type="ARBA" id="ARBA00022448"/>
    </source>
</evidence>
<dbReference type="CDD" id="cd01347">
    <property type="entry name" value="ligand_gated_channel"/>
    <property type="match status" value="1"/>
</dbReference>
<keyword evidence="10 15" id="KW-0798">TonB box</keyword>
<dbReference type="InterPro" id="IPR012910">
    <property type="entry name" value="Plug_dom"/>
</dbReference>
<comment type="subcellular location">
    <subcellularLocation>
        <location evidence="1 14">Cell outer membrane</location>
        <topology evidence="1 14">Multi-pass membrane protein</topology>
    </subcellularLocation>
</comment>
<dbReference type="PANTHER" id="PTHR32552:SF68">
    <property type="entry name" value="FERRICHROME OUTER MEMBRANE TRANSPORTER_PHAGE RECEPTOR"/>
    <property type="match status" value="1"/>
</dbReference>
<dbReference type="InterPro" id="IPR036942">
    <property type="entry name" value="Beta-barrel_TonB_sf"/>
</dbReference>
<keyword evidence="5" id="KW-0410">Iron transport</keyword>
<dbReference type="GO" id="GO:0038023">
    <property type="term" value="F:signaling receptor activity"/>
    <property type="evidence" value="ECO:0007669"/>
    <property type="project" value="InterPro"/>
</dbReference>
<feature type="domain" description="Secretin/TonB short N-terminal" evidence="16">
    <location>
        <begin position="88"/>
        <end position="138"/>
    </location>
</feature>
<dbReference type="PROSITE" id="PS52016">
    <property type="entry name" value="TONB_DEPENDENT_REC_3"/>
    <property type="match status" value="1"/>
</dbReference>
<keyword evidence="3 14" id="KW-0813">Transport</keyword>
<dbReference type="GO" id="GO:0015891">
    <property type="term" value="P:siderophore transport"/>
    <property type="evidence" value="ECO:0007669"/>
    <property type="project" value="InterPro"/>
</dbReference>